<organism evidence="2 3">
    <name type="scientific">Venturia nashicola</name>
    <dbReference type="NCBI Taxonomy" id="86259"/>
    <lineage>
        <taxon>Eukaryota</taxon>
        <taxon>Fungi</taxon>
        <taxon>Dikarya</taxon>
        <taxon>Ascomycota</taxon>
        <taxon>Pezizomycotina</taxon>
        <taxon>Dothideomycetes</taxon>
        <taxon>Pleosporomycetidae</taxon>
        <taxon>Venturiales</taxon>
        <taxon>Venturiaceae</taxon>
        <taxon>Venturia</taxon>
    </lineage>
</organism>
<feature type="region of interest" description="Disordered" evidence="1">
    <location>
        <begin position="107"/>
        <end position="126"/>
    </location>
</feature>
<reference evidence="2 3" key="1">
    <citation type="submission" date="2019-04" db="EMBL/GenBank/DDBJ databases">
        <title>High contiguity whole genome sequence and gene annotation resource for two Venturia nashicola isolates.</title>
        <authorList>
            <person name="Prokchorchik M."/>
            <person name="Won K."/>
            <person name="Lee Y."/>
            <person name="Choi E.D."/>
            <person name="Segonzac C."/>
            <person name="Sohn K.H."/>
        </authorList>
    </citation>
    <scope>NUCLEOTIDE SEQUENCE [LARGE SCALE GENOMIC DNA]</scope>
    <source>
        <strain evidence="2 3">PRI2</strain>
    </source>
</reference>
<protein>
    <submittedName>
        <fullName evidence="2">Uncharacterized protein</fullName>
    </submittedName>
</protein>
<sequence length="271" mass="30129">MSPKCQFKGAEFIPSRVSGELDIGEEVDRFGFSFGDYLLTAVKNQQVVKLDQLMSNGFDHSGACSTHWDFTRWKAEAKRLDSKANTSDTQGSFVRTKINTPPTTIATPSTSISASSSCARPTMTDNNTSSIPWPGDVYILRSKATGEVLTLNEGKTAMVKPGGRDSIHWACVEKGGWLGFRNPVSGKFLGHDRGGYLICNADVQRGWERFCVRMKPDEGFVLYMTQYDDLWPVGLKEVPAEVKKGEKARKGDMRLAKIEKGKPMIWEFVKV</sequence>
<feature type="compositionally biased region" description="Low complexity" evidence="1">
    <location>
        <begin position="107"/>
        <end position="117"/>
    </location>
</feature>
<dbReference type="PANTHER" id="PTHR39697:SF1">
    <property type="entry name" value="RICIN B LECTIN DOMAIN-CONTAINING PROTEIN"/>
    <property type="match status" value="1"/>
</dbReference>
<proteinExistence type="predicted"/>
<evidence type="ECO:0000256" key="1">
    <source>
        <dbReference type="SAM" id="MobiDB-lite"/>
    </source>
</evidence>
<accession>A0A4Z1P5S6</accession>
<evidence type="ECO:0000313" key="3">
    <source>
        <dbReference type="Proteomes" id="UP000298493"/>
    </source>
</evidence>
<dbReference type="Proteomes" id="UP000298493">
    <property type="component" value="Unassembled WGS sequence"/>
</dbReference>
<name>A0A4Z1P5S6_9PEZI</name>
<evidence type="ECO:0000313" key="2">
    <source>
        <dbReference type="EMBL" id="TID24297.1"/>
    </source>
</evidence>
<keyword evidence="3" id="KW-1185">Reference proteome</keyword>
<gene>
    <name evidence="2" type="ORF">E6O75_ATG02662</name>
</gene>
<dbReference type="PANTHER" id="PTHR39697">
    <property type="entry name" value="RICIN B LECTIN DOMAIN-CONTAINING PROTEIN-RELATED"/>
    <property type="match status" value="1"/>
</dbReference>
<comment type="caution">
    <text evidence="2">The sequence shown here is derived from an EMBL/GenBank/DDBJ whole genome shotgun (WGS) entry which is preliminary data.</text>
</comment>
<dbReference type="AlphaFoldDB" id="A0A4Z1P5S6"/>
<dbReference type="EMBL" id="SNSC02000005">
    <property type="protein sequence ID" value="TID24297.1"/>
    <property type="molecule type" value="Genomic_DNA"/>
</dbReference>